<protein>
    <submittedName>
        <fullName evidence="1">Uncharacterized protein</fullName>
    </submittedName>
</protein>
<evidence type="ECO:0000313" key="2">
    <source>
        <dbReference type="Proteomes" id="UP000827806"/>
    </source>
</evidence>
<sequence length="153" mass="17409">MGVVKGITATTFPSRGRDEGQKIALKTRWGIFPASVVRQDNDHPYNEIWKIDGKNLPRRYFSEDADLFVSRQFIENFPKRSLVCAKGESENQFVDVVFDHDTQNTCEGVIVTHRDLLIVILITTGPHAGRYVTGKECQYAPKPRKVKELIDES</sequence>
<evidence type="ECO:0000313" key="1">
    <source>
        <dbReference type="EMBL" id="QZE60214.1"/>
    </source>
</evidence>
<organism evidence="1 2">
    <name type="scientific">Erwinia phage pEa_SNUABM_35</name>
    <dbReference type="NCBI Taxonomy" id="2869557"/>
    <lineage>
        <taxon>Viruses</taxon>
        <taxon>Duplodnaviria</taxon>
        <taxon>Heunggongvirae</taxon>
        <taxon>Uroviricota</taxon>
        <taxon>Caudoviricetes</taxon>
        <taxon>Alexandravirus</taxon>
        <taxon>Alexandravirus SNUABM35</taxon>
    </lineage>
</organism>
<accession>A0AAE7XS04</accession>
<name>A0AAE7XS04_9CAUD</name>
<reference evidence="1 2" key="1">
    <citation type="submission" date="2021-06" db="EMBL/GenBank/DDBJ databases">
        <title>Complete genome sequence of Erwinia phage pEa_SNUABM_35.</title>
        <authorList>
            <person name="Kim S.G."/>
            <person name="Park S.C."/>
        </authorList>
    </citation>
    <scope>NUCLEOTIDE SEQUENCE [LARGE SCALE GENOMIC DNA]</scope>
</reference>
<proteinExistence type="predicted"/>
<keyword evidence="2" id="KW-1185">Reference proteome</keyword>
<dbReference type="Proteomes" id="UP000827806">
    <property type="component" value="Segment"/>
</dbReference>
<dbReference type="EMBL" id="MZ443788">
    <property type="protein sequence ID" value="QZE60214.1"/>
    <property type="molecule type" value="Genomic_DNA"/>
</dbReference>
<gene>
    <name evidence="1" type="ORF">pEaSNUABM35_00297</name>
</gene>